<protein>
    <submittedName>
        <fullName evidence="3">Uncharacterized protein</fullName>
    </submittedName>
</protein>
<evidence type="ECO:0000256" key="1">
    <source>
        <dbReference type="SAM" id="MobiDB-lite"/>
    </source>
</evidence>
<dbReference type="AlphaFoldDB" id="A0A7I8JV40"/>
<gene>
    <name evidence="3" type="ORF">SI7747_18019890</name>
</gene>
<evidence type="ECO:0000313" key="3">
    <source>
        <dbReference type="EMBL" id="CAA2634482.1"/>
    </source>
</evidence>
<accession>A0A7I8JV40</accession>
<name>A0A7I8JV40_SPIIN</name>
<keyword evidence="2" id="KW-1133">Transmembrane helix</keyword>
<sequence>MIRVVTWESPPVGPFLASPKSEILALKASPRAAPMRIFIRRLQPSGWTGPAAPTAPGRTLRGGGGAPPGHELVDEEELRVFPAVAEEADEKPNLPFLQALHALWADFLHGDDRPRAAPCRAEGPLVDPSLEHLPEAPFSDEGLRPEIPRDSRIIPWDLPASAPRLLAECCPMLLLLVLAALVAVVVVKVLLVLEESVQSQGEASGEKEGEKNNNSNSNSNNIIPFLLSISLNLNRR</sequence>
<feature type="transmembrane region" description="Helical" evidence="2">
    <location>
        <begin position="172"/>
        <end position="193"/>
    </location>
</feature>
<evidence type="ECO:0000256" key="2">
    <source>
        <dbReference type="SAM" id="Phobius"/>
    </source>
</evidence>
<feature type="region of interest" description="Disordered" evidence="1">
    <location>
        <begin position="47"/>
        <end position="68"/>
    </location>
</feature>
<reference evidence="3 4" key="1">
    <citation type="submission" date="2019-12" db="EMBL/GenBank/DDBJ databases">
        <authorList>
            <person name="Scholz U."/>
            <person name="Mascher M."/>
            <person name="Fiebig A."/>
        </authorList>
    </citation>
    <scope>NUCLEOTIDE SEQUENCE</scope>
</reference>
<keyword evidence="4" id="KW-1185">Reference proteome</keyword>
<keyword evidence="2" id="KW-0812">Transmembrane</keyword>
<dbReference type="EMBL" id="CACRZD030000018">
    <property type="protein sequence ID" value="CAA6673473.1"/>
    <property type="molecule type" value="Genomic_DNA"/>
</dbReference>
<dbReference type="Proteomes" id="UP001189122">
    <property type="component" value="Unassembled WGS sequence"/>
</dbReference>
<keyword evidence="2" id="KW-0472">Membrane</keyword>
<evidence type="ECO:0000313" key="4">
    <source>
        <dbReference type="Proteomes" id="UP001189122"/>
    </source>
</evidence>
<organism evidence="3">
    <name type="scientific">Spirodela intermedia</name>
    <name type="common">Intermediate duckweed</name>
    <dbReference type="NCBI Taxonomy" id="51605"/>
    <lineage>
        <taxon>Eukaryota</taxon>
        <taxon>Viridiplantae</taxon>
        <taxon>Streptophyta</taxon>
        <taxon>Embryophyta</taxon>
        <taxon>Tracheophyta</taxon>
        <taxon>Spermatophyta</taxon>
        <taxon>Magnoliopsida</taxon>
        <taxon>Liliopsida</taxon>
        <taxon>Araceae</taxon>
        <taxon>Lemnoideae</taxon>
        <taxon>Spirodela</taxon>
    </lineage>
</organism>
<dbReference type="EMBL" id="LR743605">
    <property type="protein sequence ID" value="CAA2634482.1"/>
    <property type="molecule type" value="Genomic_DNA"/>
</dbReference>
<proteinExistence type="predicted"/>